<feature type="coiled-coil region" evidence="4">
    <location>
        <begin position="142"/>
        <end position="169"/>
    </location>
</feature>
<dbReference type="Pfam" id="PF02518">
    <property type="entry name" value="HATPase_c"/>
    <property type="match status" value="1"/>
</dbReference>
<evidence type="ECO:0000259" key="5">
    <source>
        <dbReference type="PROSITE" id="PS50109"/>
    </source>
</evidence>
<dbReference type="InterPro" id="IPR005467">
    <property type="entry name" value="His_kinase_dom"/>
</dbReference>
<evidence type="ECO:0000256" key="1">
    <source>
        <dbReference type="ARBA" id="ARBA00000085"/>
    </source>
</evidence>
<dbReference type="PRINTS" id="PR00344">
    <property type="entry name" value="BCTRLSENSOR"/>
</dbReference>
<comment type="catalytic activity">
    <reaction evidence="1">
        <text>ATP + protein L-histidine = ADP + protein N-phospho-L-histidine.</text>
        <dbReference type="EC" id="2.7.13.3"/>
    </reaction>
</comment>
<dbReference type="Gene3D" id="3.10.450.50">
    <property type="match status" value="1"/>
</dbReference>
<dbReference type="SUPFAM" id="SSF54427">
    <property type="entry name" value="NTF2-like"/>
    <property type="match status" value="1"/>
</dbReference>
<feature type="domain" description="Histidine kinase" evidence="5">
    <location>
        <begin position="1341"/>
        <end position="1598"/>
    </location>
</feature>
<keyword evidence="7" id="KW-1185">Reference proteome</keyword>
<dbReference type="InterPro" id="IPR003594">
    <property type="entry name" value="HATPase_dom"/>
</dbReference>
<keyword evidence="4" id="KW-0175">Coiled coil</keyword>
<evidence type="ECO:0000256" key="2">
    <source>
        <dbReference type="ARBA" id="ARBA00012438"/>
    </source>
</evidence>
<dbReference type="SUPFAM" id="SSF47384">
    <property type="entry name" value="Homodimeric domain of signal transducing histidine kinase"/>
    <property type="match status" value="1"/>
</dbReference>
<gene>
    <name evidence="6" type="ORF">G3570_03825</name>
</gene>
<name>A0A6M1SUD7_9BACT</name>
<dbReference type="InterPro" id="IPR036890">
    <property type="entry name" value="HATPase_C_sf"/>
</dbReference>
<organism evidence="6 7">
    <name type="scientific">Halalkalibaculum roseum</name>
    <dbReference type="NCBI Taxonomy" id="2709311"/>
    <lineage>
        <taxon>Bacteria</taxon>
        <taxon>Pseudomonadati</taxon>
        <taxon>Balneolota</taxon>
        <taxon>Balneolia</taxon>
        <taxon>Balneolales</taxon>
        <taxon>Balneolaceae</taxon>
        <taxon>Halalkalibaculum</taxon>
    </lineage>
</organism>
<dbReference type="PANTHER" id="PTHR43065">
    <property type="entry name" value="SENSOR HISTIDINE KINASE"/>
    <property type="match status" value="1"/>
</dbReference>
<sequence>MNSVKQKSLEYNYERILNVGFCLTPYEDLSDIIGPDPVVFGTTKDEKILSLKEVDALFKSQYEQMGDMKPGLDRNRIASRISPDGNNAFIVEEITLTLSSSEEVKSIFMRASCVMEYEENQWKLTHWHTSTPVDTENDHWHQEEWKREKERLQELVDRQTDDLLKKNRELEIETALERVRARTMAMHSSDELAEASSLLFEQMEALGVETFSSGFTIWDQKKGELISWMCNADGSMNPPFRMPIEEEEWHKEQYESWVNGEEFIVKDISGDQMKSYFRYLRSFPLLDEAFKTSESAGHPMPERQVHHVANFSHGNLLFITLKPVPDAHDIFKRFAKVFDQTYTRFLDLKKAEAQARETQIEMALERVRSRSMAMQKSDELNDVAFVLFEQLRNLGGEMWGTGFVFCENDKDEDVAWFAVETGILPPVSIPNTDDPTHAQMYAGWKENKDFISITKSGKELEDHYEYMLSLPKVRPFFQQILDSGLTFPKKQQWNAAYYKHGYLLLITTEEYSDPDILKRFAKVFEQSYTRFEDLKKAEAQAREAQINLAVERVRAKALAMYKSDEILEVVNTLKNEIIGLDIPSVSAATIHLREPDGRYRIWDLTTIEETGNGLDISLDITYQIEDTHPDFFMREVWEQTEDYYVVTQGPNRYPHTVQWLRDNGHAQEAQDFLDFIDETNLDTAYHPTVALQNGRMSIDMLEKPTQEVGSILKKMGQAFDLAYKRFEDLKKAEAQTREAKIETALEKVRSRTMGMQKGEELKDVVVLLYKELIALGVTNFVTCGYVEVREEQQIQETWVTSPGGDEFGLFYLPLTGDDTFDARYAAWKAQEPVFHQSVAGQVRLDHLEYAITKFNSKEAEEMVRNQFPDPTVFYCFNFTYGYLHIVGGSLLEKEEENLLVRFTKVFEQTYTRFLDLQKAEAQAREAKIEAGLEKIRSRTMGMQNSDELPEVANLLFLEIQALGIHAWSCGYCILEEDGHSSSCIMSSEGTVQKPFLLPHRGEASFEEWDDFVHSENTFFVQELKGEALESHYGFMKSLPQLTPIFQDLQDEGLSLPTYQINHLCKFSNGFLLFITYEKVPKAHDIFKRFTSVFDQTYTRFLDLKKSEQRAREAEIELALERIRSKVSAMQKSSDLLDIVVTMRTEFISLGHEAHYFWYMRWLEDKYEKAMTSGDGSKIGMIMSLPRKIHTEIESVVRWEMSDEPYMVLDMGPDMAVDYVNKMITLGDFEQVDPQAPSLDDVRHIGGLTFIMARTRQGEIGYSLPGVVPNPPKNAIETLVRFAGVFDLAYQRFEDLKEAEQQAKLIREERDRLEATLKELHATQDQLIQQEKLASLGQLTAGIAHEIKNPLNFVNNFSDLSVELIQEARDEIKSVGAFHDISLQDDVLVELYDILNNVEMNLQKIHEHGSRADGIVKSMLEHSRGGSGIMEPSDLNALVKEFTHLSFHGMRASKNPINVDIEFDLDDSIGVVPLVTEDFSRVIVNLCNNAFDAMREKLTDNSRRLSAESNHKYEPKLTVRTISDESSVAIEIEDNGSGIPGEIKDKIMQPFFTTKKGTDGTGLGLSITNDIIKAHGGKLEVSSSESEGTIFTINLFHSK</sequence>
<dbReference type="InterPro" id="IPR037401">
    <property type="entry name" value="SnoaL-like"/>
</dbReference>
<dbReference type="InterPro" id="IPR003661">
    <property type="entry name" value="HisK_dim/P_dom"/>
</dbReference>
<evidence type="ECO:0000313" key="7">
    <source>
        <dbReference type="Proteomes" id="UP000473278"/>
    </source>
</evidence>
<dbReference type="RefSeq" id="WP_165139324.1">
    <property type="nucleotide sequence ID" value="NZ_JAALLT010000001.1"/>
</dbReference>
<dbReference type="SUPFAM" id="SSF55874">
    <property type="entry name" value="ATPase domain of HSP90 chaperone/DNA topoisomerase II/histidine kinase"/>
    <property type="match status" value="1"/>
</dbReference>
<dbReference type="InterPro" id="IPR004358">
    <property type="entry name" value="Sig_transdc_His_kin-like_C"/>
</dbReference>
<evidence type="ECO:0000313" key="6">
    <source>
        <dbReference type="EMBL" id="NGP75746.1"/>
    </source>
</evidence>
<feature type="coiled-coil region" evidence="4">
    <location>
        <begin position="1295"/>
        <end position="1329"/>
    </location>
</feature>
<dbReference type="InterPro" id="IPR032710">
    <property type="entry name" value="NTF2-like_dom_sf"/>
</dbReference>
<dbReference type="SMART" id="SM00387">
    <property type="entry name" value="HATPase_c"/>
    <property type="match status" value="1"/>
</dbReference>
<dbReference type="Pfam" id="PF13474">
    <property type="entry name" value="SnoaL_3"/>
    <property type="match status" value="1"/>
</dbReference>
<evidence type="ECO:0000256" key="4">
    <source>
        <dbReference type="SAM" id="Coils"/>
    </source>
</evidence>
<comment type="caution">
    <text evidence="6">The sequence shown here is derived from an EMBL/GenBank/DDBJ whole genome shotgun (WGS) entry which is preliminary data.</text>
</comment>
<dbReference type="Proteomes" id="UP000473278">
    <property type="component" value="Unassembled WGS sequence"/>
</dbReference>
<accession>A0A6M1SUD7</accession>
<dbReference type="PROSITE" id="PS50109">
    <property type="entry name" value="HIS_KIN"/>
    <property type="match status" value="1"/>
</dbReference>
<dbReference type="EC" id="2.7.13.3" evidence="2"/>
<keyword evidence="3" id="KW-0597">Phosphoprotein</keyword>
<proteinExistence type="predicted"/>
<dbReference type="CDD" id="cd00082">
    <property type="entry name" value="HisKA"/>
    <property type="match status" value="1"/>
</dbReference>
<evidence type="ECO:0000256" key="3">
    <source>
        <dbReference type="ARBA" id="ARBA00022553"/>
    </source>
</evidence>
<protein>
    <recommendedName>
        <fullName evidence="2">histidine kinase</fullName>
        <ecNumber evidence="2">2.7.13.3</ecNumber>
    </recommendedName>
</protein>
<dbReference type="SMART" id="SM00388">
    <property type="entry name" value="HisKA"/>
    <property type="match status" value="1"/>
</dbReference>
<dbReference type="Gene3D" id="1.10.287.130">
    <property type="match status" value="1"/>
</dbReference>
<dbReference type="GO" id="GO:0000155">
    <property type="term" value="F:phosphorelay sensor kinase activity"/>
    <property type="evidence" value="ECO:0007669"/>
    <property type="project" value="InterPro"/>
</dbReference>
<dbReference type="Gene3D" id="3.30.565.10">
    <property type="entry name" value="Histidine kinase-like ATPase, C-terminal domain"/>
    <property type="match status" value="1"/>
</dbReference>
<dbReference type="EMBL" id="JAALLT010000001">
    <property type="protein sequence ID" value="NGP75746.1"/>
    <property type="molecule type" value="Genomic_DNA"/>
</dbReference>
<dbReference type="InterPro" id="IPR036097">
    <property type="entry name" value="HisK_dim/P_sf"/>
</dbReference>
<reference evidence="6 7" key="1">
    <citation type="submission" date="2020-02" db="EMBL/GenBank/DDBJ databases">
        <title>Balneolaceae bacterium YR4-1, complete genome.</title>
        <authorList>
            <person name="Li Y."/>
            <person name="Wu S."/>
        </authorList>
    </citation>
    <scope>NUCLEOTIDE SEQUENCE [LARGE SCALE GENOMIC DNA]</scope>
    <source>
        <strain evidence="6 7">YR4-1</strain>
    </source>
</reference>
<dbReference type="PANTHER" id="PTHR43065:SF42">
    <property type="entry name" value="TWO-COMPONENT SENSOR PPRA"/>
    <property type="match status" value="1"/>
</dbReference>